<feature type="domain" description="AB hydrolase-1" evidence="2">
    <location>
        <begin position="38"/>
        <end position="288"/>
    </location>
</feature>
<dbReference type="Gene3D" id="3.40.50.1820">
    <property type="entry name" value="alpha/beta hydrolase"/>
    <property type="match status" value="1"/>
</dbReference>
<protein>
    <submittedName>
        <fullName evidence="3">Alpha/beta fold hydrolase</fullName>
    </submittedName>
</protein>
<dbReference type="AlphaFoldDB" id="A0A6I2R3G3"/>
<dbReference type="GO" id="GO:0052689">
    <property type="term" value="F:carboxylic ester hydrolase activity"/>
    <property type="evidence" value="ECO:0007669"/>
    <property type="project" value="TreeGrafter"/>
</dbReference>
<name>A0A6I2R3G3_FLAPL</name>
<dbReference type="EMBL" id="WKPR01000020">
    <property type="protein sequence ID" value="MSB21208.1"/>
    <property type="molecule type" value="Genomic_DNA"/>
</dbReference>
<dbReference type="PANTHER" id="PTHR43265:SF1">
    <property type="entry name" value="ESTERASE ESTD"/>
    <property type="match status" value="1"/>
</dbReference>
<accession>A0A6I2R3G3</accession>
<keyword evidence="1 3" id="KW-0378">Hydrolase</keyword>
<gene>
    <name evidence="3" type="ORF">GKE97_17015</name>
</gene>
<dbReference type="GO" id="GO:0006508">
    <property type="term" value="P:proteolysis"/>
    <property type="evidence" value="ECO:0007669"/>
    <property type="project" value="InterPro"/>
</dbReference>
<dbReference type="InterPro" id="IPR029058">
    <property type="entry name" value="AB_hydrolase_fold"/>
</dbReference>
<organism evidence="3 4">
    <name type="scientific">Flavonifractor plautii</name>
    <name type="common">Fusobacterium plautii</name>
    <dbReference type="NCBI Taxonomy" id="292800"/>
    <lineage>
        <taxon>Bacteria</taxon>
        <taxon>Bacillati</taxon>
        <taxon>Bacillota</taxon>
        <taxon>Clostridia</taxon>
        <taxon>Eubacteriales</taxon>
        <taxon>Oscillospiraceae</taxon>
        <taxon>Flavonifractor</taxon>
    </lineage>
</organism>
<comment type="caution">
    <text evidence="3">The sequence shown here is derived from an EMBL/GenBank/DDBJ whole genome shotgun (WGS) entry which is preliminary data.</text>
</comment>
<dbReference type="PANTHER" id="PTHR43265">
    <property type="entry name" value="ESTERASE ESTD"/>
    <property type="match status" value="1"/>
</dbReference>
<dbReference type="Pfam" id="PF12697">
    <property type="entry name" value="Abhydrolase_6"/>
    <property type="match status" value="1"/>
</dbReference>
<dbReference type="GO" id="GO:0004252">
    <property type="term" value="F:serine-type endopeptidase activity"/>
    <property type="evidence" value="ECO:0007669"/>
    <property type="project" value="InterPro"/>
</dbReference>
<evidence type="ECO:0000313" key="4">
    <source>
        <dbReference type="Proteomes" id="UP000434475"/>
    </source>
</evidence>
<dbReference type="PROSITE" id="PS00708">
    <property type="entry name" value="PRO_ENDOPEP_SER"/>
    <property type="match status" value="1"/>
</dbReference>
<dbReference type="InterPro" id="IPR053145">
    <property type="entry name" value="AB_hydrolase_Est10"/>
</dbReference>
<dbReference type="InterPro" id="IPR002471">
    <property type="entry name" value="Pept_S9_AS"/>
</dbReference>
<dbReference type="InterPro" id="IPR000073">
    <property type="entry name" value="AB_hydrolase_1"/>
</dbReference>
<proteinExistence type="predicted"/>
<evidence type="ECO:0000313" key="3">
    <source>
        <dbReference type="EMBL" id="MSB21208.1"/>
    </source>
</evidence>
<dbReference type="SUPFAM" id="SSF53474">
    <property type="entry name" value="alpha/beta-Hydrolases"/>
    <property type="match status" value="1"/>
</dbReference>
<dbReference type="Proteomes" id="UP000434475">
    <property type="component" value="Unassembled WGS sequence"/>
</dbReference>
<sequence length="318" mass="34787">MKGGRLMRTLPITVAADADYPLPGLLTLPDGAGPFPAVLLVHGSGPQDRDEAVGPNRPFRDLAVGLADLGVASLRYDKRTFAHGKRLADALQGRLSVEEEVIRDALCAAALLRAEPLIRPDRVYLLGHSMGGMLAPRIDAEGGAFAGLIFWAGTPRTLDALILEQNEASLAAMPPEQRAAAAPLVQALREQFAALPRMAEEDAQHTHILGNRWAWYFKEMLAHPPEEYLRRLTKPVLVLQGDRDAHLSVERDFRRYEALLSAHPDAAFHLYPGLNHLFMPSPTGAIAEVLHEYQQPQAVDSQVIADIARWILVHEGAG</sequence>
<reference evidence="3 4" key="1">
    <citation type="journal article" date="2019" name="Nat. Med.">
        <title>A library of human gut bacterial isolates paired with longitudinal multiomics data enables mechanistic microbiome research.</title>
        <authorList>
            <person name="Poyet M."/>
            <person name="Groussin M."/>
            <person name="Gibbons S.M."/>
            <person name="Avila-Pacheco J."/>
            <person name="Jiang X."/>
            <person name="Kearney S.M."/>
            <person name="Perrotta A.R."/>
            <person name="Berdy B."/>
            <person name="Zhao S."/>
            <person name="Lieberman T.D."/>
            <person name="Swanson P.K."/>
            <person name="Smith M."/>
            <person name="Roesemann S."/>
            <person name="Alexander J.E."/>
            <person name="Rich S.A."/>
            <person name="Livny J."/>
            <person name="Vlamakis H."/>
            <person name="Clish C."/>
            <person name="Bullock K."/>
            <person name="Deik A."/>
            <person name="Scott J."/>
            <person name="Pierce K.A."/>
            <person name="Xavier R.J."/>
            <person name="Alm E.J."/>
        </authorList>
    </citation>
    <scope>NUCLEOTIDE SEQUENCE [LARGE SCALE GENOMIC DNA]</scope>
    <source>
        <strain evidence="3 4">BIOML-A2</strain>
    </source>
</reference>
<evidence type="ECO:0000256" key="1">
    <source>
        <dbReference type="ARBA" id="ARBA00022801"/>
    </source>
</evidence>
<evidence type="ECO:0000259" key="2">
    <source>
        <dbReference type="Pfam" id="PF12697"/>
    </source>
</evidence>